<reference evidence="1" key="1">
    <citation type="submission" date="2021-04" db="EMBL/GenBank/DDBJ databases">
        <title>Draft genome sequence data of methanotrophic Methylovulum sp. strain S1L and Methylomonas sp. strain S2AM isolated from boreal lake water columns.</title>
        <authorList>
            <person name="Rissanen A.J."/>
            <person name="Mangayil R."/>
            <person name="Svenning M.M."/>
            <person name="Khanongnuch R."/>
        </authorList>
    </citation>
    <scope>NUCLEOTIDE SEQUENCE</scope>
    <source>
        <strain evidence="1">S2AM</strain>
    </source>
</reference>
<proteinExistence type="predicted"/>
<accession>A0A975MLR1</accession>
<gene>
    <name evidence="1" type="ORF">KEF85_11255</name>
</gene>
<dbReference type="EMBL" id="CP073754">
    <property type="protein sequence ID" value="QWF69929.1"/>
    <property type="molecule type" value="Genomic_DNA"/>
</dbReference>
<name>A0A975MLR1_9GAMM</name>
<dbReference type="RefSeq" id="WP_215580581.1">
    <property type="nucleotide sequence ID" value="NZ_CP073754.1"/>
</dbReference>
<dbReference type="KEGG" id="mpad:KEF85_11255"/>
<keyword evidence="2" id="KW-1185">Reference proteome</keyword>
<dbReference type="Proteomes" id="UP000676649">
    <property type="component" value="Chromosome"/>
</dbReference>
<protein>
    <submittedName>
        <fullName evidence="1">Uncharacterized protein</fullName>
    </submittedName>
</protein>
<evidence type="ECO:0000313" key="2">
    <source>
        <dbReference type="Proteomes" id="UP000676649"/>
    </source>
</evidence>
<organism evidence="1 2">
    <name type="scientific">Methylomonas paludis</name>
    <dbReference type="NCBI Taxonomy" id="1173101"/>
    <lineage>
        <taxon>Bacteria</taxon>
        <taxon>Pseudomonadati</taxon>
        <taxon>Pseudomonadota</taxon>
        <taxon>Gammaproteobacteria</taxon>
        <taxon>Methylococcales</taxon>
        <taxon>Methylococcaceae</taxon>
        <taxon>Methylomonas</taxon>
    </lineage>
</organism>
<sequence length="46" mass="5138">MAAPHDGHLLMWGEADYEHGLARIIDLPLRDEPISQLQSEISSLPN</sequence>
<evidence type="ECO:0000313" key="1">
    <source>
        <dbReference type="EMBL" id="QWF69929.1"/>
    </source>
</evidence>
<dbReference type="AlphaFoldDB" id="A0A975MLR1"/>